<protein>
    <submittedName>
        <fullName evidence="2">Uncharacterized protein</fullName>
    </submittedName>
</protein>
<feature type="transmembrane region" description="Helical" evidence="1">
    <location>
        <begin position="181"/>
        <end position="205"/>
    </location>
</feature>
<feature type="transmembrane region" description="Helical" evidence="1">
    <location>
        <begin position="91"/>
        <end position="115"/>
    </location>
</feature>
<sequence length="254" mass="28271" precursor="true">MGTLIKLELRKILFKKSILITWAASLLLGMVLIHNGSVSDVYADVFFKSYGYTPIMGLVMFMILSGAYTLEYNSNMNELINTTKNGKKKLVIAKGIGAGLATSIVNSSMVMAIYLDGLRKVRFEGLDMPLKDLWYFKGINSNLNVLQMMIILMISVILASFFFSQLGLYLSSISKSASIPFLVGGLIMGIPYILEPFIPSKFIAITPLWGMMSSQLVKYEVSTGIMIIQLVIFIVGCFIFPKLTYAAFTKENKR</sequence>
<dbReference type="STRING" id="357809.Cphy_1985"/>
<proteinExistence type="predicted"/>
<dbReference type="eggNOG" id="ENOG5033QYZ">
    <property type="taxonomic scope" value="Bacteria"/>
</dbReference>
<keyword evidence="1" id="KW-0472">Membrane</keyword>
<dbReference type="KEGG" id="cpy:Cphy_1985"/>
<gene>
    <name evidence="2" type="ordered locus">Cphy_1985</name>
</gene>
<name>A9KHR8_LACP7</name>
<dbReference type="EMBL" id="CP000885">
    <property type="protein sequence ID" value="ABX42353.1"/>
    <property type="molecule type" value="Genomic_DNA"/>
</dbReference>
<evidence type="ECO:0000256" key="1">
    <source>
        <dbReference type="SAM" id="Phobius"/>
    </source>
</evidence>
<evidence type="ECO:0000313" key="2">
    <source>
        <dbReference type="EMBL" id="ABX42353.1"/>
    </source>
</evidence>
<feature type="transmembrane region" description="Helical" evidence="1">
    <location>
        <begin position="225"/>
        <end position="248"/>
    </location>
</feature>
<dbReference type="HOGENOM" id="CLU_1080534_0_0_9"/>
<accession>A9KHR8</accession>
<keyword evidence="3" id="KW-1185">Reference proteome</keyword>
<reference evidence="3" key="1">
    <citation type="submission" date="2007-11" db="EMBL/GenBank/DDBJ databases">
        <title>Complete genome sequence of Clostridium phytofermentans ISDg.</title>
        <authorList>
            <person name="Leschine S.B."/>
            <person name="Warnick T.A."/>
            <person name="Blanchard J.L."/>
            <person name="Schnell D.J."/>
            <person name="Petit E.L."/>
            <person name="LaTouf W.G."/>
            <person name="Copeland A."/>
            <person name="Lucas S."/>
            <person name="Lapidus A."/>
            <person name="Barry K."/>
            <person name="Glavina del Rio T."/>
            <person name="Dalin E."/>
            <person name="Tice H."/>
            <person name="Pitluck S."/>
            <person name="Kiss H."/>
            <person name="Brettin T."/>
            <person name="Bruce D."/>
            <person name="Detter J.C."/>
            <person name="Han C."/>
            <person name="Kuske C."/>
            <person name="Schmutz J."/>
            <person name="Larimer F."/>
            <person name="Land M."/>
            <person name="Hauser L."/>
            <person name="Kyrpides N."/>
            <person name="Kim E.A."/>
            <person name="Richardson P."/>
        </authorList>
    </citation>
    <scope>NUCLEOTIDE SEQUENCE [LARGE SCALE GENOMIC DNA]</scope>
    <source>
        <strain evidence="3">ATCC 700394 / DSM 18823 / ISDg</strain>
    </source>
</reference>
<dbReference type="RefSeq" id="WP_012200007.1">
    <property type="nucleotide sequence ID" value="NC_010001.1"/>
</dbReference>
<keyword evidence="1" id="KW-0812">Transmembrane</keyword>
<feature type="transmembrane region" description="Helical" evidence="1">
    <location>
        <begin position="52"/>
        <end position="70"/>
    </location>
</feature>
<dbReference type="AlphaFoldDB" id="A9KHR8"/>
<keyword evidence="1" id="KW-1133">Transmembrane helix</keyword>
<evidence type="ECO:0000313" key="3">
    <source>
        <dbReference type="Proteomes" id="UP000000370"/>
    </source>
</evidence>
<feature type="transmembrane region" description="Helical" evidence="1">
    <location>
        <begin position="145"/>
        <end position="169"/>
    </location>
</feature>
<organism evidence="2 3">
    <name type="scientific">Lachnoclostridium phytofermentans (strain ATCC 700394 / DSM 18823 / ISDg)</name>
    <name type="common">Clostridium phytofermentans</name>
    <dbReference type="NCBI Taxonomy" id="357809"/>
    <lineage>
        <taxon>Bacteria</taxon>
        <taxon>Bacillati</taxon>
        <taxon>Bacillota</taxon>
        <taxon>Clostridia</taxon>
        <taxon>Lachnospirales</taxon>
        <taxon>Lachnospiraceae</taxon>
    </lineage>
</organism>
<dbReference type="OrthoDB" id="1706121at2"/>
<dbReference type="Proteomes" id="UP000000370">
    <property type="component" value="Chromosome"/>
</dbReference>
<feature type="transmembrane region" description="Helical" evidence="1">
    <location>
        <begin position="12"/>
        <end position="32"/>
    </location>
</feature>